<dbReference type="GO" id="GO:0004832">
    <property type="term" value="F:valine-tRNA ligase activity"/>
    <property type="evidence" value="ECO:0007669"/>
    <property type="project" value="UniProtKB-EC"/>
</dbReference>
<dbReference type="Pfam" id="PF13603">
    <property type="entry name" value="tRNA-synt_1_2"/>
    <property type="match status" value="1"/>
</dbReference>
<keyword evidence="2" id="KW-0436">Ligase</keyword>
<dbReference type="EC" id="6.1.1.9" evidence="1"/>
<evidence type="ECO:0000256" key="1">
    <source>
        <dbReference type="ARBA" id="ARBA00013169"/>
    </source>
</evidence>
<keyword evidence="4" id="KW-0067">ATP-binding</keyword>
<dbReference type="EMBL" id="CP157895">
    <property type="protein sequence ID" value="XBT18567.1"/>
    <property type="molecule type" value="Genomic_DNA"/>
</dbReference>
<dbReference type="InterPro" id="IPR002303">
    <property type="entry name" value="Valyl-tRNA_ligase"/>
</dbReference>
<evidence type="ECO:0000256" key="6">
    <source>
        <dbReference type="ARBA" id="ARBA00023146"/>
    </source>
</evidence>
<dbReference type="InterPro" id="IPR009008">
    <property type="entry name" value="Val/Leu/Ile-tRNA-synth_edit"/>
</dbReference>
<reference evidence="9" key="1">
    <citation type="submission" date="2024-06" db="EMBL/GenBank/DDBJ databases">
        <title>Diversity, functionality, and evolutionary history of bacterial symbionts in false click beetles (Coleoptera, Throscidae).</title>
        <authorList>
            <person name="Wierz J.C."/>
            <person name="Malm H."/>
            <person name="Kaltenpoth M."/>
            <person name="Engl T."/>
        </authorList>
    </citation>
    <scope>NUCLEOTIDE SEQUENCE</scope>
    <source>
        <strain evidence="9">Tder</strain>
    </source>
</reference>
<evidence type="ECO:0000256" key="5">
    <source>
        <dbReference type="ARBA" id="ARBA00022917"/>
    </source>
</evidence>
<keyword evidence="5" id="KW-0648">Protein biosynthesis</keyword>
<accession>A0AAU7QRI9</accession>
<sequence>MNTSISKEEIKIKKIMGYLYYIKYQLFNSNKYILIATTNPETIYGDTAICLNKNNKYYSLLKNKYVIHPIFKKKIPIIFDNIINNKKGSGIIKVTPYLNKKDFFLYKKYNLKIVNIYNKKGLLNKYCNNYKFYKRLKARKKIINYLLKKNKIINIKKYYYNINYSEKNNNIIQNIPSLQ</sequence>
<evidence type="ECO:0000259" key="8">
    <source>
        <dbReference type="Pfam" id="PF13603"/>
    </source>
</evidence>
<feature type="domain" description="Leucyl-tRNA synthetase editing" evidence="8">
    <location>
        <begin position="60"/>
        <end position="121"/>
    </location>
</feature>
<evidence type="ECO:0000256" key="2">
    <source>
        <dbReference type="ARBA" id="ARBA00022598"/>
    </source>
</evidence>
<dbReference type="AlphaFoldDB" id="A0AAU7QRI9"/>
<dbReference type="PANTHER" id="PTHR11946:SF93">
    <property type="entry name" value="VALINE--TRNA LIGASE, CHLOROPLASTIC_MITOCHONDRIAL 2"/>
    <property type="match status" value="1"/>
</dbReference>
<dbReference type="GO" id="GO:0005524">
    <property type="term" value="F:ATP binding"/>
    <property type="evidence" value="ECO:0007669"/>
    <property type="project" value="UniProtKB-KW"/>
</dbReference>
<keyword evidence="6" id="KW-0030">Aminoacyl-tRNA synthetase</keyword>
<dbReference type="GO" id="GO:0006438">
    <property type="term" value="P:valyl-tRNA aminoacylation"/>
    <property type="evidence" value="ECO:0007669"/>
    <property type="project" value="InterPro"/>
</dbReference>
<evidence type="ECO:0000313" key="9">
    <source>
        <dbReference type="EMBL" id="XBT18567.1"/>
    </source>
</evidence>
<dbReference type="GO" id="GO:0005829">
    <property type="term" value="C:cytosol"/>
    <property type="evidence" value="ECO:0007669"/>
    <property type="project" value="TreeGrafter"/>
</dbReference>
<dbReference type="InterPro" id="IPR025709">
    <property type="entry name" value="Leu_tRNA-synth_edit"/>
</dbReference>
<keyword evidence="3" id="KW-0547">Nucleotide-binding</keyword>
<evidence type="ECO:0000256" key="7">
    <source>
        <dbReference type="ARBA" id="ARBA00029936"/>
    </source>
</evidence>
<evidence type="ECO:0000256" key="4">
    <source>
        <dbReference type="ARBA" id="ARBA00022840"/>
    </source>
</evidence>
<dbReference type="GO" id="GO:0002161">
    <property type="term" value="F:aminoacyl-tRNA deacylase activity"/>
    <property type="evidence" value="ECO:0007669"/>
    <property type="project" value="InterPro"/>
</dbReference>
<protein>
    <recommendedName>
        <fullName evidence="1">valine--tRNA ligase</fullName>
        <ecNumber evidence="1">6.1.1.9</ecNumber>
    </recommendedName>
    <alternativeName>
        <fullName evidence="7">Valyl-tRNA synthetase</fullName>
    </alternativeName>
</protein>
<gene>
    <name evidence="9" type="ORF">ABNO82_00460</name>
</gene>
<evidence type="ECO:0000256" key="3">
    <source>
        <dbReference type="ARBA" id="ARBA00022741"/>
    </source>
</evidence>
<proteinExistence type="predicted"/>
<organism evidence="9">
    <name type="scientific">Candidatus Shikimatogenerans sp. Tder</name>
    <dbReference type="NCBI Taxonomy" id="3158566"/>
    <lineage>
        <taxon>Bacteria</taxon>
        <taxon>Pseudomonadati</taxon>
        <taxon>Bacteroidota</taxon>
        <taxon>Flavobacteriia</taxon>
        <taxon>Flavobacteriales</taxon>
        <taxon>Candidatus Shikimatogenerans</taxon>
    </lineage>
</organism>
<dbReference type="Gene3D" id="3.90.740.10">
    <property type="entry name" value="Valyl/Leucyl/Isoleucyl-tRNA synthetase, editing domain"/>
    <property type="match status" value="1"/>
</dbReference>
<dbReference type="PANTHER" id="PTHR11946">
    <property type="entry name" value="VALYL-TRNA SYNTHETASES"/>
    <property type="match status" value="1"/>
</dbReference>
<name>A0AAU7QRI9_9FLAO</name>
<dbReference type="SUPFAM" id="SSF50677">
    <property type="entry name" value="ValRS/IleRS/LeuRS editing domain"/>
    <property type="match status" value="1"/>
</dbReference>